<dbReference type="EMBL" id="JACGXL010000002">
    <property type="protein sequence ID" value="MBA8887685.1"/>
    <property type="molecule type" value="Genomic_DNA"/>
</dbReference>
<name>A0A839EVB7_9GAMM</name>
<organism evidence="3 4">
    <name type="scientific">Dokdonella fugitiva</name>
    <dbReference type="NCBI Taxonomy" id="328517"/>
    <lineage>
        <taxon>Bacteria</taxon>
        <taxon>Pseudomonadati</taxon>
        <taxon>Pseudomonadota</taxon>
        <taxon>Gammaproteobacteria</taxon>
        <taxon>Lysobacterales</taxon>
        <taxon>Rhodanobacteraceae</taxon>
        <taxon>Dokdonella</taxon>
    </lineage>
</organism>
<evidence type="ECO:0000259" key="2">
    <source>
        <dbReference type="Pfam" id="PF12222"/>
    </source>
</evidence>
<evidence type="ECO:0000313" key="3">
    <source>
        <dbReference type="EMBL" id="MBA8887685.1"/>
    </source>
</evidence>
<dbReference type="Proteomes" id="UP000550401">
    <property type="component" value="Unassembled WGS sequence"/>
</dbReference>
<feature type="domain" description="Peptide N-acetyl-beta-D-glucosaminyl asparaginase amidase A N-terminal" evidence="2">
    <location>
        <begin position="55"/>
        <end position="362"/>
    </location>
</feature>
<dbReference type="PANTHER" id="PTHR31104">
    <property type="entry name" value="PEPTIDE-N4-(N-ACETYL-BETA-GLUCOSAMINYL)ASPARAGINE AMIDASE A PROTEIN"/>
    <property type="match status" value="1"/>
</dbReference>
<dbReference type="AlphaFoldDB" id="A0A839EVB7"/>
<comment type="caution">
    <text evidence="3">The sequence shown here is derived from an EMBL/GenBank/DDBJ whole genome shotgun (WGS) entry which is preliminary data.</text>
</comment>
<feature type="signal peptide" evidence="1">
    <location>
        <begin position="1"/>
        <end position="28"/>
    </location>
</feature>
<proteinExistence type="predicted"/>
<reference evidence="3 4" key="1">
    <citation type="submission" date="2020-07" db="EMBL/GenBank/DDBJ databases">
        <title>Genomic Encyclopedia of Type Strains, Phase IV (KMG-V): Genome sequencing to study the core and pangenomes of soil and plant-associated prokaryotes.</title>
        <authorList>
            <person name="Whitman W."/>
        </authorList>
    </citation>
    <scope>NUCLEOTIDE SEQUENCE [LARGE SCALE GENOMIC DNA]</scope>
    <source>
        <strain evidence="3 4">RH2WT43</strain>
    </source>
</reference>
<dbReference type="RefSeq" id="WP_182530732.1">
    <property type="nucleotide sequence ID" value="NZ_JACGXL010000002.1"/>
</dbReference>
<dbReference type="InterPro" id="IPR056948">
    <property type="entry name" value="PNGaseA_N"/>
</dbReference>
<accession>A0A839EVB7</accession>
<keyword evidence="1" id="KW-0732">Signal</keyword>
<sequence length="605" mass="64129">MSYCNGTPRGLRGLKALLASSLSLFALAAAADPPTVGSPNVAVADPVVPRPPGTPCTVSLYQDQAFADFDAKPFTYAPPADCPGPWQKVVLDLDYSVTAGRQFDRTATIWLGGAILYFGTTQEPSATVAPSWHVERDLTDYAPLFSAAHAGRAILGNFVGNSGGVDYTGIIHGNASLVFYPTVASVPDHPPRPDLLLPLAGSADGSTADLASSSDALAITFDALPTNIERAFLDVYAQSQGTDEFWYFNLPDDVAGTFADYGNTAFREGEVAIDDIPAGVVPIFPWIFTGGADPLLWRPIPGVQTLAFEPYRVDLTPFAATLSDGAPHTVSLRVFNAIDHFSTAANLMLYLDHGATHVTGAVTTNTLTADPSPSVGEDVVDDDAGSHGTVTVTSNRTFTIAGTLATSHGPVTTEVRQAIAFSSVQQLATNADFYPYKQDTVQTTTIDSTTTRTDGAATSVVHEQRSYPLTFTYEDGPGADGNEVLASHVDQALQQQVDVGYDGYVARGAQRTNHVVTSARRLYDDAGNNTDLQADATQSYTYRDPFGACWSRTLTASRRGLTLPGALTAVDDGADCSASTLPLSWFDIYYNYASSVTGATLQLLP</sequence>
<gene>
    <name evidence="3" type="ORF">FHW12_001899</name>
</gene>
<dbReference type="InterPro" id="IPR021102">
    <property type="entry name" value="PNGase_A"/>
</dbReference>
<evidence type="ECO:0000313" key="4">
    <source>
        <dbReference type="Proteomes" id="UP000550401"/>
    </source>
</evidence>
<dbReference type="Pfam" id="PF12222">
    <property type="entry name" value="PNGaseA"/>
    <property type="match status" value="1"/>
</dbReference>
<keyword evidence="4" id="KW-1185">Reference proteome</keyword>
<evidence type="ECO:0000256" key="1">
    <source>
        <dbReference type="SAM" id="SignalP"/>
    </source>
</evidence>
<feature type="chain" id="PRO_5032427210" evidence="1">
    <location>
        <begin position="29"/>
        <end position="605"/>
    </location>
</feature>
<protein>
    <submittedName>
        <fullName evidence="3">Putative Zn-binding protein involved in type VI secretion</fullName>
    </submittedName>
</protein>